<evidence type="ECO:0000313" key="4">
    <source>
        <dbReference type="Proteomes" id="UP001367508"/>
    </source>
</evidence>
<sequence length="214" mass="24164">MVKFSLKRRPIGEGVENPNPKLLNTKMHGPVQVSHNGLLSPMDFEVESTLSSENERDCFRKAGKEVKGCLPNREGWPLNAGCYLRYSTHKFYSKEDLQVVEPVWPLRSGGVITAEVLAAAAILMIALFGSYAAFTRLSNIRKSQHSKNGIIITIHFGTEHKNLVKLLSCSIEEPYCVRVLTQKEFRPIYLCYILTTRIAGTLCERTKKQSTNQY</sequence>
<organism evidence="3 4">
    <name type="scientific">Canavalia gladiata</name>
    <name type="common">Sword bean</name>
    <name type="synonym">Dolichos gladiatus</name>
    <dbReference type="NCBI Taxonomy" id="3824"/>
    <lineage>
        <taxon>Eukaryota</taxon>
        <taxon>Viridiplantae</taxon>
        <taxon>Streptophyta</taxon>
        <taxon>Embryophyta</taxon>
        <taxon>Tracheophyta</taxon>
        <taxon>Spermatophyta</taxon>
        <taxon>Magnoliopsida</taxon>
        <taxon>eudicotyledons</taxon>
        <taxon>Gunneridae</taxon>
        <taxon>Pentapetalae</taxon>
        <taxon>rosids</taxon>
        <taxon>fabids</taxon>
        <taxon>Fabales</taxon>
        <taxon>Fabaceae</taxon>
        <taxon>Papilionoideae</taxon>
        <taxon>50 kb inversion clade</taxon>
        <taxon>NPAAA clade</taxon>
        <taxon>indigoferoid/millettioid clade</taxon>
        <taxon>Phaseoleae</taxon>
        <taxon>Canavalia</taxon>
    </lineage>
</organism>
<accession>A0AAN9QJ10</accession>
<feature type="region of interest" description="Disordered" evidence="1">
    <location>
        <begin position="1"/>
        <end position="25"/>
    </location>
</feature>
<dbReference type="AlphaFoldDB" id="A0AAN9QJ10"/>
<evidence type="ECO:0000256" key="2">
    <source>
        <dbReference type="SAM" id="Phobius"/>
    </source>
</evidence>
<dbReference type="Proteomes" id="UP001367508">
    <property type="component" value="Unassembled WGS sequence"/>
</dbReference>
<comment type="caution">
    <text evidence="3">The sequence shown here is derived from an EMBL/GenBank/DDBJ whole genome shotgun (WGS) entry which is preliminary data.</text>
</comment>
<evidence type="ECO:0000256" key="1">
    <source>
        <dbReference type="SAM" id="MobiDB-lite"/>
    </source>
</evidence>
<reference evidence="3 4" key="1">
    <citation type="submission" date="2024-01" db="EMBL/GenBank/DDBJ databases">
        <title>The genomes of 5 underutilized Papilionoideae crops provide insights into root nodulation and disease resistanc.</title>
        <authorList>
            <person name="Jiang F."/>
        </authorList>
    </citation>
    <scope>NUCLEOTIDE SEQUENCE [LARGE SCALE GENOMIC DNA]</scope>
    <source>
        <strain evidence="3">LVBAO_FW01</strain>
        <tissue evidence="3">Leaves</tissue>
    </source>
</reference>
<keyword evidence="2" id="KW-0472">Membrane</keyword>
<keyword evidence="4" id="KW-1185">Reference proteome</keyword>
<proteinExistence type="predicted"/>
<keyword evidence="2" id="KW-1133">Transmembrane helix</keyword>
<feature type="transmembrane region" description="Helical" evidence="2">
    <location>
        <begin position="111"/>
        <end position="134"/>
    </location>
</feature>
<evidence type="ECO:0000313" key="3">
    <source>
        <dbReference type="EMBL" id="KAK7336486.1"/>
    </source>
</evidence>
<keyword evidence="2" id="KW-0812">Transmembrane</keyword>
<gene>
    <name evidence="3" type="ORF">VNO77_17028</name>
</gene>
<protein>
    <submittedName>
        <fullName evidence="3">Uncharacterized protein</fullName>
    </submittedName>
</protein>
<dbReference type="EMBL" id="JAYMYQ010000004">
    <property type="protein sequence ID" value="KAK7336486.1"/>
    <property type="molecule type" value="Genomic_DNA"/>
</dbReference>
<name>A0AAN9QJ10_CANGL</name>